<evidence type="ECO:0000313" key="3">
    <source>
        <dbReference type="Proteomes" id="UP000283569"/>
    </source>
</evidence>
<proteinExistence type="predicted"/>
<organism evidence="2 3">
    <name type="scientific">Gibberella intermedia</name>
    <name type="common">Bulb rot disease fungus</name>
    <name type="synonym">Fusarium proliferatum</name>
    <dbReference type="NCBI Taxonomy" id="948311"/>
    <lineage>
        <taxon>Eukaryota</taxon>
        <taxon>Fungi</taxon>
        <taxon>Dikarya</taxon>
        <taxon>Ascomycota</taxon>
        <taxon>Pezizomycotina</taxon>
        <taxon>Sordariomycetes</taxon>
        <taxon>Hypocreomycetidae</taxon>
        <taxon>Hypocreales</taxon>
        <taxon>Nectriaceae</taxon>
        <taxon>Fusarium</taxon>
        <taxon>Fusarium fujikuroi species complex</taxon>
    </lineage>
</organism>
<accession>A0A420SBX3</accession>
<feature type="region of interest" description="Disordered" evidence="1">
    <location>
        <begin position="1"/>
        <end position="41"/>
    </location>
</feature>
<name>A0A420SBX3_GIBIN</name>
<sequence length="41" mass="4639">MIRSTLPDTTRSNNPFQGLQRRVVEPNHSGLVMKGGRPEDF</sequence>
<feature type="compositionally biased region" description="Polar residues" evidence="1">
    <location>
        <begin position="1"/>
        <end position="17"/>
    </location>
</feature>
<reference evidence="2 3" key="1">
    <citation type="journal article" date="2018" name="Sci. Rep.">
        <title>Characterisation of pathogen-specific regions and novel effector candidates in Fusarium oxysporum f. sp. cepae.</title>
        <authorList>
            <person name="Armitage A.D."/>
            <person name="Taylor A."/>
            <person name="Sobczyk M.K."/>
            <person name="Baxter L."/>
            <person name="Greenfield B.P."/>
            <person name="Bates H.J."/>
            <person name="Wilson F."/>
            <person name="Jackson A.C."/>
            <person name="Ott S."/>
            <person name="Harrison R.J."/>
            <person name="Clarkson J.P."/>
        </authorList>
    </citation>
    <scope>NUCLEOTIDE SEQUENCE [LARGE SCALE GENOMIC DNA]</scope>
    <source>
        <strain evidence="2 3">Fp_A8</strain>
    </source>
</reference>
<evidence type="ECO:0000313" key="2">
    <source>
        <dbReference type="EMBL" id="RKL26766.1"/>
    </source>
</evidence>
<evidence type="ECO:0000256" key="1">
    <source>
        <dbReference type="SAM" id="MobiDB-lite"/>
    </source>
</evidence>
<dbReference type="AlphaFoldDB" id="A0A420SBX3"/>
<comment type="caution">
    <text evidence="2">The sequence shown here is derived from an EMBL/GenBank/DDBJ whole genome shotgun (WGS) entry which is preliminary data.</text>
</comment>
<protein>
    <submittedName>
        <fullName evidence="2">Uncharacterized protein</fullName>
    </submittedName>
</protein>
<gene>
    <name evidence="2" type="ORF">BFJ72_g13548</name>
</gene>
<dbReference type="EMBL" id="MRDB01000083">
    <property type="protein sequence ID" value="RKL26766.1"/>
    <property type="molecule type" value="Genomic_DNA"/>
</dbReference>
<dbReference type="Proteomes" id="UP000283569">
    <property type="component" value="Unassembled WGS sequence"/>
</dbReference>